<evidence type="ECO:0000256" key="1">
    <source>
        <dbReference type="PROSITE-ProRule" id="PRU00169"/>
    </source>
</evidence>
<dbReference type="AlphaFoldDB" id="A0A3N0GLR8"/>
<keyword evidence="1" id="KW-0597">Phosphoprotein</keyword>
<sequence>MKILVADDSRVMRQIVIRTLRQAGYAGHDIVEAENGRQALDLVHAESPDLVLSDWNMPEMNGIDLLAALRSSGSAVPFGFVTSEGSPDMRARASAGGALFLIAKPFTPEAFDEALAPVLKG</sequence>
<feature type="domain" description="Response regulatory" evidence="2">
    <location>
        <begin position="2"/>
        <end position="119"/>
    </location>
</feature>
<dbReference type="SUPFAM" id="SSF52172">
    <property type="entry name" value="CheY-like"/>
    <property type="match status" value="1"/>
</dbReference>
<dbReference type="InterPro" id="IPR011006">
    <property type="entry name" value="CheY-like_superfamily"/>
</dbReference>
<dbReference type="InterPro" id="IPR052048">
    <property type="entry name" value="ST_Response_Regulator"/>
</dbReference>
<dbReference type="PROSITE" id="PS50110">
    <property type="entry name" value="RESPONSE_REGULATORY"/>
    <property type="match status" value="1"/>
</dbReference>
<evidence type="ECO:0000259" key="2">
    <source>
        <dbReference type="PROSITE" id="PS50110"/>
    </source>
</evidence>
<gene>
    <name evidence="3" type="ORF">EFL26_17070</name>
</gene>
<evidence type="ECO:0000313" key="4">
    <source>
        <dbReference type="Proteomes" id="UP000279994"/>
    </source>
</evidence>
<comment type="caution">
    <text evidence="3">The sequence shown here is derived from an EMBL/GenBank/DDBJ whole genome shotgun (WGS) entry which is preliminary data.</text>
</comment>
<reference evidence="3 4" key="1">
    <citation type="submission" date="2018-11" db="EMBL/GenBank/DDBJ databases">
        <authorList>
            <person name="Li F."/>
        </authorList>
    </citation>
    <scope>NUCLEOTIDE SEQUENCE [LARGE SCALE GENOMIC DNA]</scope>
    <source>
        <strain evidence="3 4">Gsoil 818</strain>
    </source>
</reference>
<accession>A0A3N0GLR8</accession>
<dbReference type="PANTHER" id="PTHR43228">
    <property type="entry name" value="TWO-COMPONENT RESPONSE REGULATOR"/>
    <property type="match status" value="1"/>
</dbReference>
<dbReference type="PANTHER" id="PTHR43228:SF1">
    <property type="entry name" value="TWO-COMPONENT RESPONSE REGULATOR ARR22"/>
    <property type="match status" value="1"/>
</dbReference>
<dbReference type="Pfam" id="PF00072">
    <property type="entry name" value="Response_reg"/>
    <property type="match status" value="1"/>
</dbReference>
<dbReference type="Proteomes" id="UP000279994">
    <property type="component" value="Unassembled WGS sequence"/>
</dbReference>
<name>A0A3N0GLR8_9ACTN</name>
<dbReference type="SMART" id="SM00448">
    <property type="entry name" value="REC"/>
    <property type="match status" value="1"/>
</dbReference>
<dbReference type="RefSeq" id="WP_123224107.1">
    <property type="nucleotide sequence ID" value="NZ_RJSF01000043.1"/>
</dbReference>
<dbReference type="EMBL" id="RJSF01000043">
    <property type="protein sequence ID" value="RNM13132.1"/>
    <property type="molecule type" value="Genomic_DNA"/>
</dbReference>
<protein>
    <submittedName>
        <fullName evidence="3">Response regulator</fullName>
    </submittedName>
</protein>
<feature type="modified residue" description="4-aspartylphosphate" evidence="1">
    <location>
        <position position="54"/>
    </location>
</feature>
<dbReference type="OrthoDB" id="9800897at2"/>
<organism evidence="3 4">
    <name type="scientific">Nocardioides pocheonensis</name>
    <dbReference type="NCBI Taxonomy" id="661485"/>
    <lineage>
        <taxon>Bacteria</taxon>
        <taxon>Bacillati</taxon>
        <taxon>Actinomycetota</taxon>
        <taxon>Actinomycetes</taxon>
        <taxon>Propionibacteriales</taxon>
        <taxon>Nocardioidaceae</taxon>
        <taxon>Nocardioides</taxon>
    </lineage>
</organism>
<dbReference type="InterPro" id="IPR001789">
    <property type="entry name" value="Sig_transdc_resp-reg_receiver"/>
</dbReference>
<dbReference type="Gene3D" id="3.40.50.2300">
    <property type="match status" value="1"/>
</dbReference>
<dbReference type="GO" id="GO:0000160">
    <property type="term" value="P:phosphorelay signal transduction system"/>
    <property type="evidence" value="ECO:0007669"/>
    <property type="project" value="InterPro"/>
</dbReference>
<keyword evidence="4" id="KW-1185">Reference proteome</keyword>
<proteinExistence type="predicted"/>
<evidence type="ECO:0000313" key="3">
    <source>
        <dbReference type="EMBL" id="RNM13132.1"/>
    </source>
</evidence>